<feature type="transmembrane region" description="Helical" evidence="9">
    <location>
        <begin position="104"/>
        <end position="124"/>
    </location>
</feature>
<feature type="transmembrane region" description="Helical" evidence="9">
    <location>
        <begin position="225"/>
        <end position="242"/>
    </location>
</feature>
<evidence type="ECO:0000313" key="11">
    <source>
        <dbReference type="EMBL" id="ORZ23878.1"/>
    </source>
</evidence>
<keyword evidence="4" id="KW-0547">Nucleotide-binding</keyword>
<dbReference type="InterPro" id="IPR017871">
    <property type="entry name" value="ABC_transporter-like_CS"/>
</dbReference>
<evidence type="ECO:0000256" key="1">
    <source>
        <dbReference type="ARBA" id="ARBA00008575"/>
    </source>
</evidence>
<dbReference type="GO" id="GO:0007031">
    <property type="term" value="P:peroxisome organization"/>
    <property type="evidence" value="ECO:0007669"/>
    <property type="project" value="TreeGrafter"/>
</dbReference>
<dbReference type="GO" id="GO:0005778">
    <property type="term" value="C:peroxisomal membrane"/>
    <property type="evidence" value="ECO:0007669"/>
    <property type="project" value="TreeGrafter"/>
</dbReference>
<dbReference type="RefSeq" id="XP_021883692.1">
    <property type="nucleotide sequence ID" value="XM_022021370.1"/>
</dbReference>
<evidence type="ECO:0000313" key="12">
    <source>
        <dbReference type="Proteomes" id="UP000193648"/>
    </source>
</evidence>
<feature type="compositionally biased region" description="Polar residues" evidence="8">
    <location>
        <begin position="680"/>
        <end position="691"/>
    </location>
</feature>
<dbReference type="EMBL" id="MCFF01000009">
    <property type="protein sequence ID" value="ORZ23878.1"/>
    <property type="molecule type" value="Genomic_DNA"/>
</dbReference>
<dbReference type="GeneID" id="33563214"/>
<keyword evidence="12" id="KW-1185">Reference proteome</keyword>
<feature type="transmembrane region" description="Helical" evidence="9">
    <location>
        <begin position="353"/>
        <end position="374"/>
    </location>
</feature>
<dbReference type="SUPFAM" id="SSF90123">
    <property type="entry name" value="ABC transporter transmembrane region"/>
    <property type="match status" value="1"/>
</dbReference>
<dbReference type="SUPFAM" id="SSF52540">
    <property type="entry name" value="P-loop containing nucleoside triphosphate hydrolases"/>
    <property type="match status" value="1"/>
</dbReference>
<evidence type="ECO:0000256" key="6">
    <source>
        <dbReference type="ARBA" id="ARBA00022989"/>
    </source>
</evidence>
<dbReference type="PROSITE" id="PS50893">
    <property type="entry name" value="ABC_TRANSPORTER_2"/>
    <property type="match status" value="1"/>
</dbReference>
<evidence type="ECO:0000256" key="3">
    <source>
        <dbReference type="ARBA" id="ARBA00022692"/>
    </source>
</evidence>
<gene>
    <name evidence="11" type="ORF">BCR41DRAFT_319937</name>
</gene>
<dbReference type="PANTHER" id="PTHR11384:SF59">
    <property type="entry name" value="LYSOSOMAL COBALAMIN TRANSPORTER ABCD4"/>
    <property type="match status" value="1"/>
</dbReference>
<feature type="transmembrane region" description="Helical" evidence="9">
    <location>
        <begin position="248"/>
        <end position="270"/>
    </location>
</feature>
<dbReference type="GO" id="GO:0016887">
    <property type="term" value="F:ATP hydrolysis activity"/>
    <property type="evidence" value="ECO:0007669"/>
    <property type="project" value="InterPro"/>
</dbReference>
<dbReference type="InterPro" id="IPR050835">
    <property type="entry name" value="ABC_transporter_sub-D"/>
</dbReference>
<keyword evidence="6 9" id="KW-1133">Transmembrane helix</keyword>
<evidence type="ECO:0000256" key="8">
    <source>
        <dbReference type="SAM" id="MobiDB-lite"/>
    </source>
</evidence>
<accession>A0A1Y2GUI1</accession>
<dbReference type="GO" id="GO:0042760">
    <property type="term" value="P:very long-chain fatty acid catabolic process"/>
    <property type="evidence" value="ECO:0007669"/>
    <property type="project" value="TreeGrafter"/>
</dbReference>
<evidence type="ECO:0000256" key="5">
    <source>
        <dbReference type="ARBA" id="ARBA00022840"/>
    </source>
</evidence>
<dbReference type="CDD" id="cd03223">
    <property type="entry name" value="ABCD_peroxisomal_ALDP"/>
    <property type="match status" value="1"/>
</dbReference>
<proteinExistence type="inferred from homology"/>
<dbReference type="Pfam" id="PF00005">
    <property type="entry name" value="ABC_tran"/>
    <property type="match status" value="1"/>
</dbReference>
<dbReference type="Pfam" id="PF06472">
    <property type="entry name" value="ABC_membrane_2"/>
    <property type="match status" value="1"/>
</dbReference>
<reference evidence="11 12" key="1">
    <citation type="submission" date="2016-07" db="EMBL/GenBank/DDBJ databases">
        <title>Pervasive Adenine N6-methylation of Active Genes in Fungi.</title>
        <authorList>
            <consortium name="DOE Joint Genome Institute"/>
            <person name="Mondo S.J."/>
            <person name="Dannebaum R.O."/>
            <person name="Kuo R.C."/>
            <person name="Labutti K."/>
            <person name="Haridas S."/>
            <person name="Kuo A."/>
            <person name="Salamov A."/>
            <person name="Ahrendt S.R."/>
            <person name="Lipzen A."/>
            <person name="Sullivan W."/>
            <person name="Andreopoulos W.B."/>
            <person name="Clum A."/>
            <person name="Lindquist E."/>
            <person name="Daum C."/>
            <person name="Ramamoorthy G.K."/>
            <person name="Gryganskyi A."/>
            <person name="Culley D."/>
            <person name="Magnuson J.K."/>
            <person name="James T.Y."/>
            <person name="O'Malley M.A."/>
            <person name="Stajich J.E."/>
            <person name="Spatafora J.W."/>
            <person name="Visel A."/>
            <person name="Grigoriev I.V."/>
        </authorList>
    </citation>
    <scope>NUCLEOTIDE SEQUENCE [LARGE SCALE GENOMIC DNA]</scope>
    <source>
        <strain evidence="11 12">NRRL 3116</strain>
    </source>
</reference>
<organism evidence="11 12">
    <name type="scientific">Lobosporangium transversale</name>
    <dbReference type="NCBI Taxonomy" id="64571"/>
    <lineage>
        <taxon>Eukaryota</taxon>
        <taxon>Fungi</taxon>
        <taxon>Fungi incertae sedis</taxon>
        <taxon>Mucoromycota</taxon>
        <taxon>Mortierellomycotina</taxon>
        <taxon>Mortierellomycetes</taxon>
        <taxon>Mortierellales</taxon>
        <taxon>Mortierellaceae</taxon>
        <taxon>Lobosporangium</taxon>
    </lineage>
</organism>
<keyword evidence="3 9" id="KW-0812">Transmembrane</keyword>
<keyword evidence="5" id="KW-0067">ATP-binding</keyword>
<evidence type="ECO:0000256" key="7">
    <source>
        <dbReference type="ARBA" id="ARBA00023136"/>
    </source>
</evidence>
<evidence type="ECO:0000256" key="4">
    <source>
        <dbReference type="ARBA" id="ARBA00022741"/>
    </source>
</evidence>
<dbReference type="InterPro" id="IPR011527">
    <property type="entry name" value="ABC1_TM_dom"/>
</dbReference>
<keyword evidence="7 9" id="KW-0472">Membrane</keyword>
<comment type="similarity">
    <text evidence="1">Belongs to the ABC transporter superfamily. ABCD family. Peroxisomal fatty acyl CoA transporter (TC 3.A.1.203) subfamily.</text>
</comment>
<dbReference type="InterPro" id="IPR003593">
    <property type="entry name" value="AAA+_ATPase"/>
</dbReference>
<dbReference type="PROSITE" id="PS00211">
    <property type="entry name" value="ABC_TRANSPORTER_1"/>
    <property type="match status" value="1"/>
</dbReference>
<dbReference type="GO" id="GO:0005524">
    <property type="term" value="F:ATP binding"/>
    <property type="evidence" value="ECO:0007669"/>
    <property type="project" value="UniProtKB-KW"/>
</dbReference>
<dbReference type="OrthoDB" id="422637at2759"/>
<dbReference type="SMART" id="SM00382">
    <property type="entry name" value="AAA"/>
    <property type="match status" value="1"/>
</dbReference>
<dbReference type="GO" id="GO:0005324">
    <property type="term" value="F:long-chain fatty acid transmembrane transporter activity"/>
    <property type="evidence" value="ECO:0007669"/>
    <property type="project" value="TreeGrafter"/>
</dbReference>
<evidence type="ECO:0000256" key="2">
    <source>
        <dbReference type="ARBA" id="ARBA00022448"/>
    </source>
</evidence>
<dbReference type="GO" id="GO:0140359">
    <property type="term" value="F:ABC-type transporter activity"/>
    <property type="evidence" value="ECO:0007669"/>
    <property type="project" value="InterPro"/>
</dbReference>
<dbReference type="AlphaFoldDB" id="A0A1Y2GUI1"/>
<dbReference type="PANTHER" id="PTHR11384">
    <property type="entry name" value="ATP-BINDING CASSETTE, SUB-FAMILY D MEMBER"/>
    <property type="match status" value="1"/>
</dbReference>
<dbReference type="Gene3D" id="3.40.50.300">
    <property type="entry name" value="P-loop containing nucleotide triphosphate hydrolases"/>
    <property type="match status" value="1"/>
</dbReference>
<dbReference type="InterPro" id="IPR003439">
    <property type="entry name" value="ABC_transporter-like_ATP-bd"/>
</dbReference>
<dbReference type="GO" id="GO:0015910">
    <property type="term" value="P:long-chain fatty acid import into peroxisome"/>
    <property type="evidence" value="ECO:0007669"/>
    <property type="project" value="TreeGrafter"/>
</dbReference>
<feature type="region of interest" description="Disordered" evidence="8">
    <location>
        <begin position="668"/>
        <end position="705"/>
    </location>
</feature>
<feature type="domain" description="ABC transporter" evidence="10">
    <location>
        <begin position="453"/>
        <end position="681"/>
    </location>
</feature>
<dbReference type="Proteomes" id="UP000193648">
    <property type="component" value="Unassembled WGS sequence"/>
</dbReference>
<protein>
    <submittedName>
        <fullName evidence="11">ABC transporter transmembrane region 2-domain-containing protein</fullName>
    </submittedName>
</protein>
<dbReference type="InParanoid" id="A0A1Y2GUI1"/>
<keyword evidence="2" id="KW-0813">Transport</keyword>
<sequence>MYRLIPTEEDTRDEDRTVSGSLRDQGGFEEDRSSTTKKGPMQSIKNKFRALMSPKSGTAAGNTGTPAAGFTLPKQKNKYLIDAIFVKRLWRFFRLLFARRSQVLWLYIIMTVFCCINESVVYYVGTIPSRYYKVLGDKDPSAFWWLLVTSTLAVFLAAFGKSVIFLLGSLLSLESRRTLTLYFHKIYIRPKLFYRILYMHEEEVDNPDQRITQDIDKMSESMRKMVEDLIIIPLLIVFYTYQCWMMTGWIGPVCIYGFFLLSTIISRLLINPIVDAVFYKESAEGYFRYLHMRFRQYAESITFSRGEGEAKDSADELLEVLLKTQLDVVYKEVPLKFFSFVVGGYDKVLQQGVSYFGSILSYVIIAIPIFWGVYDDLPPSDISAVISKTSFVSMYLTFQFSKVIQCSTDFSDLAGYTSRLGQLMEALDGLNMELENIAIDFPHEEVMSHDTSIRFENVSFNTPSGDLIISNFTFRFEIGLNTMIVGPNGVGKTSLLRAMGGLWPVSKGQIILPHKYRRNVIFLPQTPYLTYGTLREQLVYPHKETASTVSDADIMRVLKIARLDHIVDVIDDFDTPYSMDWSKMLSPGEQQKLAFARLFYARPSFAILDEATSSMDSDSEKEMFRQCRLLNITCVTVCHRESLERYHQQKIILEGRGGAWSFAQIQEQEDEDNEENNNNHFDNNSIHSQLSGPGINLMQPGEGGV</sequence>
<feature type="transmembrane region" description="Helical" evidence="9">
    <location>
        <begin position="144"/>
        <end position="167"/>
    </location>
</feature>
<comment type="caution">
    <text evidence="11">The sequence shown here is derived from an EMBL/GenBank/DDBJ whole genome shotgun (WGS) entry which is preliminary data.</text>
</comment>
<dbReference type="InterPro" id="IPR036640">
    <property type="entry name" value="ABC1_TM_sf"/>
</dbReference>
<evidence type="ECO:0000259" key="10">
    <source>
        <dbReference type="PROSITE" id="PS50893"/>
    </source>
</evidence>
<dbReference type="STRING" id="64571.A0A1Y2GUI1"/>
<feature type="region of interest" description="Disordered" evidence="8">
    <location>
        <begin position="1"/>
        <end position="41"/>
    </location>
</feature>
<dbReference type="GO" id="GO:0006635">
    <property type="term" value="P:fatty acid beta-oxidation"/>
    <property type="evidence" value="ECO:0007669"/>
    <property type="project" value="TreeGrafter"/>
</dbReference>
<dbReference type="InterPro" id="IPR027417">
    <property type="entry name" value="P-loop_NTPase"/>
</dbReference>
<dbReference type="Gene3D" id="1.20.1560.10">
    <property type="entry name" value="ABC transporter type 1, transmembrane domain"/>
    <property type="match status" value="1"/>
</dbReference>
<evidence type="ECO:0000256" key="9">
    <source>
        <dbReference type="SAM" id="Phobius"/>
    </source>
</evidence>
<name>A0A1Y2GUI1_9FUNG</name>